<evidence type="ECO:0000313" key="4">
    <source>
        <dbReference type="Proteomes" id="UP000279236"/>
    </source>
</evidence>
<keyword evidence="4" id="KW-1185">Reference proteome</keyword>
<proteinExistence type="predicted"/>
<dbReference type="Proteomes" id="UP000279236">
    <property type="component" value="Unassembled WGS sequence"/>
</dbReference>
<evidence type="ECO:0000256" key="2">
    <source>
        <dbReference type="SAM" id="Phobius"/>
    </source>
</evidence>
<protein>
    <recommendedName>
        <fullName evidence="5">SGNH hydrolase-type esterase domain-containing protein</fullName>
    </recommendedName>
</protein>
<dbReference type="Gene3D" id="3.40.50.1110">
    <property type="entry name" value="SGNH hydrolase"/>
    <property type="match status" value="1"/>
</dbReference>
<dbReference type="PANTHER" id="PTHR34407">
    <property type="entry name" value="EXPRESSED PROTEIN"/>
    <property type="match status" value="1"/>
</dbReference>
<dbReference type="EMBL" id="RSCE01000002">
    <property type="protein sequence ID" value="RSH86068.1"/>
    <property type="molecule type" value="Genomic_DNA"/>
</dbReference>
<organism evidence="3 4">
    <name type="scientific">Apiotrichum porosum</name>
    <dbReference type="NCBI Taxonomy" id="105984"/>
    <lineage>
        <taxon>Eukaryota</taxon>
        <taxon>Fungi</taxon>
        <taxon>Dikarya</taxon>
        <taxon>Basidiomycota</taxon>
        <taxon>Agaricomycotina</taxon>
        <taxon>Tremellomycetes</taxon>
        <taxon>Trichosporonales</taxon>
        <taxon>Trichosporonaceae</taxon>
        <taxon>Apiotrichum</taxon>
    </lineage>
</organism>
<dbReference type="PANTHER" id="PTHR34407:SF1">
    <property type="entry name" value="SGNH HYDROLASE-TYPE ESTERASE DOMAIN-CONTAINING PROTEIN"/>
    <property type="match status" value="1"/>
</dbReference>
<dbReference type="InterPro" id="IPR036514">
    <property type="entry name" value="SGNH_hydro_sf"/>
</dbReference>
<feature type="compositionally biased region" description="Low complexity" evidence="1">
    <location>
        <begin position="28"/>
        <end position="37"/>
    </location>
</feature>
<keyword evidence="2" id="KW-0812">Transmembrane</keyword>
<dbReference type="AlphaFoldDB" id="A0A427Y4R2"/>
<feature type="region of interest" description="Disordered" evidence="1">
    <location>
        <begin position="1"/>
        <end position="47"/>
    </location>
</feature>
<feature type="transmembrane region" description="Helical" evidence="2">
    <location>
        <begin position="63"/>
        <end position="83"/>
    </location>
</feature>
<reference evidence="3 4" key="1">
    <citation type="submission" date="2018-11" db="EMBL/GenBank/DDBJ databases">
        <title>Genome sequence of Apiotrichum porosum DSM 27194.</title>
        <authorList>
            <person name="Aliyu H."/>
            <person name="Gorte O."/>
            <person name="Ochsenreither K."/>
        </authorList>
    </citation>
    <scope>NUCLEOTIDE SEQUENCE [LARGE SCALE GENOMIC DNA]</scope>
    <source>
        <strain evidence="3 4">DSM 27194</strain>
    </source>
</reference>
<keyword evidence="2" id="KW-1133">Transmembrane helix</keyword>
<feature type="compositionally biased region" description="Low complexity" evidence="1">
    <location>
        <begin position="100"/>
        <end position="114"/>
    </location>
</feature>
<feature type="region of interest" description="Disordered" evidence="1">
    <location>
        <begin position="98"/>
        <end position="117"/>
    </location>
</feature>
<keyword evidence="2" id="KW-0472">Membrane</keyword>
<comment type="caution">
    <text evidence="3">The sequence shown here is derived from an EMBL/GenBank/DDBJ whole genome shotgun (WGS) entry which is preliminary data.</text>
</comment>
<dbReference type="SUPFAM" id="SSF52266">
    <property type="entry name" value="SGNH hydrolase"/>
    <property type="match status" value="1"/>
</dbReference>
<evidence type="ECO:0008006" key="5">
    <source>
        <dbReference type="Google" id="ProtNLM"/>
    </source>
</evidence>
<dbReference type="STRING" id="105984.A0A427Y4R2"/>
<dbReference type="RefSeq" id="XP_028478853.1">
    <property type="nucleotide sequence ID" value="XM_028619881.1"/>
</dbReference>
<evidence type="ECO:0000313" key="3">
    <source>
        <dbReference type="EMBL" id="RSH86068.1"/>
    </source>
</evidence>
<sequence>MDYGPRVSTGGGAADRPLLGVSTGSGGSPHHSAPSSPRRAHPPSFRGPAGVSFSRLRRWWKPFLILLVPPLLIYSYALVHPLFPDTLPALPKVKIETQHGSWSSSSDAATGDDNATGDKETIYVTPGSCICPDTERGQQLCNVYQRQGLQTSRLYEGSGARVRRLLANAREGKAVKVGVLGGSVSACRGVHPSPEFPEGDPSGPGCYTSLVKHWFQDAFPTTNIEFKNGAIGGSDSSYYAFCGTHHIATDVDLVILEFDVNDQSDPVYQTFFDQLLRVLLEFESQPAIVILGSWSPQVAQDQGYGDPQIVHLPIAHYYDIPYVSLKRLIFNHYTRYPQSTAKTFFLADQLHPNARGHRLLSDILVSYLESQLCLLDHYGLPVVPPIEHTIATSDPSSSLIDVNFDMPQPLRVDGAVDWTKPPDGWEETFNEDNLEAIGNERRLFALPQTPYAIPFFPMFAPLVESIDPNKPDPSSPSHILDLRQPELFCADANDAKNPMQPTSHEGWEPFVWNGEKHYWVSSEVDARIRVEVKVNAGRIAVYYFRSQHYDLGDALCWVDDNEKGAIRLSGYWTKQYNMAVVDYIDRNVTSGDHYVTCKIAEENSHPHNPDAHHFRIVAVMAT</sequence>
<accession>A0A427Y4R2</accession>
<dbReference type="OrthoDB" id="544608at2759"/>
<evidence type="ECO:0000256" key="1">
    <source>
        <dbReference type="SAM" id="MobiDB-lite"/>
    </source>
</evidence>
<dbReference type="CDD" id="cd00229">
    <property type="entry name" value="SGNH_hydrolase"/>
    <property type="match status" value="1"/>
</dbReference>
<dbReference type="GeneID" id="39588821"/>
<gene>
    <name evidence="3" type="ORF">EHS24_004278</name>
</gene>
<name>A0A427Y4R2_9TREE</name>